<evidence type="ECO:0000313" key="2">
    <source>
        <dbReference type="Proteomes" id="UP000271098"/>
    </source>
</evidence>
<reference evidence="3" key="1">
    <citation type="submission" date="2016-06" db="UniProtKB">
        <authorList>
            <consortium name="WormBaseParasite"/>
        </authorList>
    </citation>
    <scope>IDENTIFICATION</scope>
</reference>
<reference evidence="1 2" key="2">
    <citation type="submission" date="2018-11" db="EMBL/GenBank/DDBJ databases">
        <authorList>
            <consortium name="Pathogen Informatics"/>
        </authorList>
    </citation>
    <scope>NUCLEOTIDE SEQUENCE [LARGE SCALE GENOMIC DNA]</scope>
</reference>
<dbReference type="EMBL" id="UYRT01093203">
    <property type="protein sequence ID" value="VDN38730.1"/>
    <property type="molecule type" value="Genomic_DNA"/>
</dbReference>
<dbReference type="AlphaFoldDB" id="A0A183EL37"/>
<evidence type="ECO:0000313" key="1">
    <source>
        <dbReference type="EMBL" id="VDN38730.1"/>
    </source>
</evidence>
<keyword evidence="2" id="KW-1185">Reference proteome</keyword>
<dbReference type="Proteomes" id="UP000271098">
    <property type="component" value="Unassembled WGS sequence"/>
</dbReference>
<evidence type="ECO:0000313" key="3">
    <source>
        <dbReference type="WBParaSite" id="GPUH_0002170501-mRNA-1"/>
    </source>
</evidence>
<gene>
    <name evidence="1" type="ORF">GPUH_LOCUS21678</name>
</gene>
<organism evidence="3">
    <name type="scientific">Gongylonema pulchrum</name>
    <dbReference type="NCBI Taxonomy" id="637853"/>
    <lineage>
        <taxon>Eukaryota</taxon>
        <taxon>Metazoa</taxon>
        <taxon>Ecdysozoa</taxon>
        <taxon>Nematoda</taxon>
        <taxon>Chromadorea</taxon>
        <taxon>Rhabditida</taxon>
        <taxon>Spirurina</taxon>
        <taxon>Spiruromorpha</taxon>
        <taxon>Spiruroidea</taxon>
        <taxon>Gongylonematidae</taxon>
        <taxon>Gongylonema</taxon>
    </lineage>
</organism>
<sequence>MSRPRSPPLDEIMFAQLGSTLTATSAALGRYVQSIVRTTSEETAQQLLLFCLDFQAGLSASTRKHPATSKCVLPAQCVNTIIDFAIASNSHSEQLWTIVLRALELIITNDVSTSKCVLPAQCVNTIIDFAIASNSHSEQLWTIVLRALELIITNDV</sequence>
<dbReference type="WBParaSite" id="GPUH_0002170501-mRNA-1">
    <property type="protein sequence ID" value="GPUH_0002170501-mRNA-1"/>
    <property type="gene ID" value="GPUH_0002170501"/>
</dbReference>
<name>A0A183EL37_9BILA</name>
<proteinExistence type="predicted"/>
<protein>
    <submittedName>
        <fullName evidence="3">Mon2_C domain-containing protein</fullName>
    </submittedName>
</protein>
<accession>A0A183EL37</accession>